<keyword evidence="1" id="KW-1133">Transmembrane helix</keyword>
<dbReference type="Proteomes" id="UP000401081">
    <property type="component" value="Unassembled WGS sequence"/>
</dbReference>
<keyword evidence="1" id="KW-0472">Membrane</keyword>
<evidence type="ECO:0000313" key="3">
    <source>
        <dbReference type="Proteomes" id="UP000401081"/>
    </source>
</evidence>
<keyword evidence="1" id="KW-0812">Transmembrane</keyword>
<sequence>MLNKSKIVSPPSLCPLASSNPKLLAIAGGAVLALAIIASLWKSNQGYVALYGAQGKHPGLPGR</sequence>
<reference evidence="2 3" key="1">
    <citation type="submission" date="2019-03" db="EMBL/GenBank/DDBJ databases">
        <authorList>
            <consortium name="Pathogen Informatics"/>
        </authorList>
    </citation>
    <scope>NUCLEOTIDE SEQUENCE [LARGE SCALE GENOMIC DNA]</scope>
    <source>
        <strain evidence="2 3">NCTC12993</strain>
    </source>
</reference>
<dbReference type="AlphaFoldDB" id="A0A485AK69"/>
<evidence type="ECO:0000256" key="1">
    <source>
        <dbReference type="SAM" id="Phobius"/>
    </source>
</evidence>
<feature type="transmembrane region" description="Helical" evidence="1">
    <location>
        <begin position="23"/>
        <end position="41"/>
    </location>
</feature>
<keyword evidence="3" id="KW-1185">Reference proteome</keyword>
<gene>
    <name evidence="2" type="ORF">NCTC12993_01775</name>
</gene>
<dbReference type="EMBL" id="CAADJD010000015">
    <property type="protein sequence ID" value="VFS61120.1"/>
    <property type="molecule type" value="Genomic_DNA"/>
</dbReference>
<organism evidence="2 3">
    <name type="scientific">Kluyvera cryocrescens</name>
    <name type="common">Kluyvera citrophila</name>
    <dbReference type="NCBI Taxonomy" id="580"/>
    <lineage>
        <taxon>Bacteria</taxon>
        <taxon>Pseudomonadati</taxon>
        <taxon>Pseudomonadota</taxon>
        <taxon>Gammaproteobacteria</taxon>
        <taxon>Enterobacterales</taxon>
        <taxon>Enterobacteriaceae</taxon>
        <taxon>Kluyvera</taxon>
    </lineage>
</organism>
<evidence type="ECO:0000313" key="2">
    <source>
        <dbReference type="EMBL" id="VFS61120.1"/>
    </source>
</evidence>
<accession>A0A485AK69</accession>
<name>A0A485AK69_KLUCR</name>
<protein>
    <submittedName>
        <fullName evidence="2">Uncharacterized protein</fullName>
    </submittedName>
</protein>
<proteinExistence type="predicted"/>